<name>A0A7E4ZS47_PANRE</name>
<protein>
    <submittedName>
        <fullName evidence="3">Ovule protein</fullName>
    </submittedName>
</protein>
<evidence type="ECO:0000313" key="2">
    <source>
        <dbReference type="Proteomes" id="UP000492821"/>
    </source>
</evidence>
<dbReference type="Proteomes" id="UP000492821">
    <property type="component" value="Unassembled WGS sequence"/>
</dbReference>
<accession>A0A7E4ZS47</accession>
<dbReference type="AlphaFoldDB" id="A0A7E4ZS47"/>
<proteinExistence type="predicted"/>
<reference evidence="2" key="1">
    <citation type="journal article" date="2013" name="Genetics">
        <title>The draft genome and transcriptome of Panagrellus redivivus are shaped by the harsh demands of a free-living lifestyle.</title>
        <authorList>
            <person name="Srinivasan J."/>
            <person name="Dillman A.R."/>
            <person name="Macchietto M.G."/>
            <person name="Heikkinen L."/>
            <person name="Lakso M."/>
            <person name="Fracchia K.M."/>
            <person name="Antoshechkin I."/>
            <person name="Mortazavi A."/>
            <person name="Wong G."/>
            <person name="Sternberg P.W."/>
        </authorList>
    </citation>
    <scope>NUCLEOTIDE SEQUENCE [LARGE SCALE GENOMIC DNA]</scope>
    <source>
        <strain evidence="2">MT8872</strain>
    </source>
</reference>
<evidence type="ECO:0000256" key="1">
    <source>
        <dbReference type="SAM" id="MobiDB-lite"/>
    </source>
</evidence>
<evidence type="ECO:0000313" key="3">
    <source>
        <dbReference type="WBParaSite" id="Pan_g13880.t1"/>
    </source>
</evidence>
<dbReference type="WBParaSite" id="Pan_g13880.t1">
    <property type="protein sequence ID" value="Pan_g13880.t1"/>
    <property type="gene ID" value="Pan_g13880"/>
</dbReference>
<organism evidence="2 3">
    <name type="scientific">Panagrellus redivivus</name>
    <name type="common">Microworm</name>
    <dbReference type="NCBI Taxonomy" id="6233"/>
    <lineage>
        <taxon>Eukaryota</taxon>
        <taxon>Metazoa</taxon>
        <taxon>Ecdysozoa</taxon>
        <taxon>Nematoda</taxon>
        <taxon>Chromadorea</taxon>
        <taxon>Rhabditida</taxon>
        <taxon>Tylenchina</taxon>
        <taxon>Panagrolaimomorpha</taxon>
        <taxon>Panagrolaimoidea</taxon>
        <taxon>Panagrolaimidae</taxon>
        <taxon>Panagrellus</taxon>
    </lineage>
</organism>
<sequence length="78" mass="8585">MLNHLCCLSWEFKSARLSFDMSGTKDLTTNTVEAPTADKQVKVPSKDSKIPKKVVIASPLETADTSGDNNEEKQDSQK</sequence>
<keyword evidence="2" id="KW-1185">Reference proteome</keyword>
<reference evidence="3" key="2">
    <citation type="submission" date="2020-10" db="UniProtKB">
        <authorList>
            <consortium name="WormBaseParasite"/>
        </authorList>
    </citation>
    <scope>IDENTIFICATION</scope>
</reference>
<feature type="region of interest" description="Disordered" evidence="1">
    <location>
        <begin position="57"/>
        <end position="78"/>
    </location>
</feature>